<name>A0A7W3PM65_9MICO</name>
<dbReference type="EMBL" id="JACGWY010000002">
    <property type="protein sequence ID" value="MBA8816672.1"/>
    <property type="molecule type" value="Genomic_DNA"/>
</dbReference>
<accession>A0A7W3PM65</accession>
<organism evidence="1 2">
    <name type="scientific">Microbacterium halimionae</name>
    <dbReference type="NCBI Taxonomy" id="1526413"/>
    <lineage>
        <taxon>Bacteria</taxon>
        <taxon>Bacillati</taxon>
        <taxon>Actinomycetota</taxon>
        <taxon>Actinomycetes</taxon>
        <taxon>Micrococcales</taxon>
        <taxon>Microbacteriaceae</taxon>
        <taxon>Microbacterium</taxon>
    </lineage>
</organism>
<gene>
    <name evidence="1" type="ORF">FHX48_001745</name>
</gene>
<protein>
    <submittedName>
        <fullName evidence="1">Uncharacterized protein</fullName>
    </submittedName>
</protein>
<comment type="caution">
    <text evidence="1">The sequence shown here is derived from an EMBL/GenBank/DDBJ whole genome shotgun (WGS) entry which is preliminary data.</text>
</comment>
<dbReference type="Proteomes" id="UP000526083">
    <property type="component" value="Unassembled WGS sequence"/>
</dbReference>
<evidence type="ECO:0000313" key="1">
    <source>
        <dbReference type="EMBL" id="MBA8816672.1"/>
    </source>
</evidence>
<dbReference type="AlphaFoldDB" id="A0A7W3PM65"/>
<keyword evidence="2" id="KW-1185">Reference proteome</keyword>
<evidence type="ECO:0000313" key="2">
    <source>
        <dbReference type="Proteomes" id="UP000526083"/>
    </source>
</evidence>
<sequence>MIAITLGTRRASEVDQIDSAFETTGLARGETIEAKTWIEGARIENQARFTNPSGPDFGASECTPFYSRARLGIDVAFGYGGVRETK</sequence>
<proteinExistence type="predicted"/>
<reference evidence="1 2" key="1">
    <citation type="submission" date="2020-07" db="EMBL/GenBank/DDBJ databases">
        <title>Sequencing the genomes of 1000 actinobacteria strains.</title>
        <authorList>
            <person name="Klenk H.-P."/>
        </authorList>
    </citation>
    <scope>NUCLEOTIDE SEQUENCE [LARGE SCALE GENOMIC DNA]</scope>
    <source>
        <strain evidence="1 2">DSM 27576</strain>
    </source>
</reference>